<dbReference type="Gene3D" id="3.40.50.300">
    <property type="entry name" value="P-loop containing nucleotide triphosphate hydrolases"/>
    <property type="match status" value="1"/>
</dbReference>
<sequence>MRTDQLRRLQADPAEFRRCLMIDAAGNEPVKFGDVLEPYQLQDFAALDPAWRRLAGIATEPQHTRAWLERPRGHSKTHDIAVTAAWVLFAARRKLTGVVAASDHDQATLVREAVDKLTRLNPWLLQCLEVQRSVIVNPHTGSRLEIISSDVASSYGLTPDFIVCDEISHWSKPDLWQSLISAAAKRPNCVVVCILNAGFQTHWVWPLREAIRTDASWYFHSLDGPQAKWITPERLAEQERLLPFVAYRRLWLNQWTGGGGDALTEQELRDALTLTGPSGATPQGYVSVAGLDLSTTRDATGLAIVGAHVGYTEVKSEAQRHLSPQMAAMIDVGVFDAPHREDQLIRHEGTGRLRLLNMQTWQPGPGRKIDLEQVEEAVVQAHQRYRLSAVAADYWQAELMVQRLRKRGVPIQAIHFTGQNLQAMATTTLDSFRERMIDLYPHDELLADLSGLKVAEKNYGFRLQSDRGTAKGGTHHGDAAQALVLSLYAARKFNLSPTKKVDRSLVLYP</sequence>
<dbReference type="OrthoDB" id="208344at2"/>
<dbReference type="PANTHER" id="PTHR41287:SF1">
    <property type="entry name" value="PROTEIN YMFN"/>
    <property type="match status" value="1"/>
</dbReference>
<dbReference type="EMBL" id="CP036274">
    <property type="protein sequence ID" value="QDU30600.1"/>
    <property type="molecule type" value="Genomic_DNA"/>
</dbReference>
<dbReference type="AlphaFoldDB" id="A0A517YK54"/>
<name>A0A517YK54_9BACT</name>
<proteinExistence type="predicted"/>
<reference evidence="2 3" key="1">
    <citation type="submission" date="2019-02" db="EMBL/GenBank/DDBJ databases">
        <title>Deep-cultivation of Planctomycetes and their phenomic and genomic characterization uncovers novel biology.</title>
        <authorList>
            <person name="Wiegand S."/>
            <person name="Jogler M."/>
            <person name="Boedeker C."/>
            <person name="Pinto D."/>
            <person name="Vollmers J."/>
            <person name="Rivas-Marin E."/>
            <person name="Kohn T."/>
            <person name="Peeters S.H."/>
            <person name="Heuer A."/>
            <person name="Rast P."/>
            <person name="Oberbeckmann S."/>
            <person name="Bunk B."/>
            <person name="Jeske O."/>
            <person name="Meyerdierks A."/>
            <person name="Storesund J.E."/>
            <person name="Kallscheuer N."/>
            <person name="Luecker S."/>
            <person name="Lage O.M."/>
            <person name="Pohl T."/>
            <person name="Merkel B.J."/>
            <person name="Hornburger P."/>
            <person name="Mueller R.-W."/>
            <person name="Bruemmer F."/>
            <person name="Labrenz M."/>
            <person name="Spormann A.M."/>
            <person name="Op den Camp H."/>
            <person name="Overmann J."/>
            <person name="Amann R."/>
            <person name="Jetten M.S.M."/>
            <person name="Mascher T."/>
            <person name="Medema M.H."/>
            <person name="Devos D.P."/>
            <person name="Kaster A.-K."/>
            <person name="Ovreas L."/>
            <person name="Rohde M."/>
            <person name="Galperin M.Y."/>
            <person name="Jogler C."/>
        </authorList>
    </citation>
    <scope>NUCLEOTIDE SEQUENCE [LARGE SCALE GENOMIC DNA]</scope>
    <source>
        <strain evidence="2 3">ETA_A8</strain>
    </source>
</reference>
<dbReference type="InterPro" id="IPR046461">
    <property type="entry name" value="TerL_ATPase"/>
</dbReference>
<dbReference type="Proteomes" id="UP000315017">
    <property type="component" value="Chromosome"/>
</dbReference>
<gene>
    <name evidence="2" type="ORF">ETAA8_57460</name>
</gene>
<feature type="domain" description="Terminase large subunit-like ATPase" evidence="1">
    <location>
        <begin position="68"/>
        <end position="198"/>
    </location>
</feature>
<dbReference type="Pfam" id="PF03354">
    <property type="entry name" value="TerL_ATPase"/>
    <property type="match status" value="1"/>
</dbReference>
<evidence type="ECO:0000313" key="3">
    <source>
        <dbReference type="Proteomes" id="UP000315017"/>
    </source>
</evidence>
<dbReference type="InterPro" id="IPR005021">
    <property type="entry name" value="Terminase_largesu-like"/>
</dbReference>
<evidence type="ECO:0000259" key="1">
    <source>
        <dbReference type="Pfam" id="PF03354"/>
    </source>
</evidence>
<protein>
    <submittedName>
        <fullName evidence="2">Phage Terminase</fullName>
    </submittedName>
</protein>
<dbReference type="KEGG" id="aagg:ETAA8_57460"/>
<dbReference type="PANTHER" id="PTHR41287">
    <property type="match status" value="1"/>
</dbReference>
<dbReference type="InterPro" id="IPR027417">
    <property type="entry name" value="P-loop_NTPase"/>
</dbReference>
<accession>A0A517YK54</accession>
<dbReference type="Gene3D" id="3.30.420.240">
    <property type="match status" value="1"/>
</dbReference>
<evidence type="ECO:0000313" key="2">
    <source>
        <dbReference type="EMBL" id="QDU30600.1"/>
    </source>
</evidence>
<organism evidence="2 3">
    <name type="scientific">Anatilimnocola aggregata</name>
    <dbReference type="NCBI Taxonomy" id="2528021"/>
    <lineage>
        <taxon>Bacteria</taxon>
        <taxon>Pseudomonadati</taxon>
        <taxon>Planctomycetota</taxon>
        <taxon>Planctomycetia</taxon>
        <taxon>Pirellulales</taxon>
        <taxon>Pirellulaceae</taxon>
        <taxon>Anatilimnocola</taxon>
    </lineage>
</organism>
<keyword evidence="3" id="KW-1185">Reference proteome</keyword>
<dbReference type="RefSeq" id="WP_145096348.1">
    <property type="nucleotide sequence ID" value="NZ_CP036274.1"/>
</dbReference>